<evidence type="ECO:0000313" key="2">
    <source>
        <dbReference type="EMBL" id="MQM12056.1"/>
    </source>
</evidence>
<accession>A0A843WVW4</accession>
<proteinExistence type="predicted"/>
<dbReference type="InterPro" id="IPR036188">
    <property type="entry name" value="FAD/NAD-bd_sf"/>
</dbReference>
<keyword evidence="3" id="KW-1185">Reference proteome</keyword>
<dbReference type="Proteomes" id="UP000652761">
    <property type="component" value="Unassembled WGS sequence"/>
</dbReference>
<name>A0A843WVW4_COLES</name>
<reference evidence="2" key="1">
    <citation type="submission" date="2017-07" db="EMBL/GenBank/DDBJ databases">
        <title>Taro Niue Genome Assembly and Annotation.</title>
        <authorList>
            <person name="Atibalentja N."/>
            <person name="Keating K."/>
            <person name="Fields C.J."/>
        </authorList>
    </citation>
    <scope>NUCLEOTIDE SEQUENCE</scope>
    <source>
        <strain evidence="2">Niue_2</strain>
        <tissue evidence="2">Leaf</tissue>
    </source>
</reference>
<evidence type="ECO:0000256" key="1">
    <source>
        <dbReference type="SAM" id="MobiDB-lite"/>
    </source>
</evidence>
<gene>
    <name evidence="2" type="ORF">Taro_044965</name>
</gene>
<comment type="caution">
    <text evidence="2">The sequence shown here is derived from an EMBL/GenBank/DDBJ whole genome shotgun (WGS) entry which is preliminary data.</text>
</comment>
<evidence type="ECO:0000313" key="3">
    <source>
        <dbReference type="Proteomes" id="UP000652761"/>
    </source>
</evidence>
<dbReference type="EMBL" id="NMUH01005182">
    <property type="protein sequence ID" value="MQM12056.1"/>
    <property type="molecule type" value="Genomic_DNA"/>
</dbReference>
<dbReference type="Gene3D" id="3.50.50.60">
    <property type="entry name" value="FAD/NAD(P)-binding domain"/>
    <property type="match status" value="1"/>
</dbReference>
<feature type="region of interest" description="Disordered" evidence="1">
    <location>
        <begin position="40"/>
        <end position="66"/>
    </location>
</feature>
<dbReference type="AlphaFoldDB" id="A0A843WVW4"/>
<organism evidence="2 3">
    <name type="scientific">Colocasia esculenta</name>
    <name type="common">Wild taro</name>
    <name type="synonym">Arum esculentum</name>
    <dbReference type="NCBI Taxonomy" id="4460"/>
    <lineage>
        <taxon>Eukaryota</taxon>
        <taxon>Viridiplantae</taxon>
        <taxon>Streptophyta</taxon>
        <taxon>Embryophyta</taxon>
        <taxon>Tracheophyta</taxon>
        <taxon>Spermatophyta</taxon>
        <taxon>Magnoliopsida</taxon>
        <taxon>Liliopsida</taxon>
        <taxon>Araceae</taxon>
        <taxon>Aroideae</taxon>
        <taxon>Colocasieae</taxon>
        <taxon>Colocasia</taxon>
    </lineage>
</organism>
<feature type="region of interest" description="Disordered" evidence="1">
    <location>
        <begin position="1"/>
        <end position="23"/>
    </location>
</feature>
<protein>
    <submittedName>
        <fullName evidence="2">Uncharacterized protein</fullName>
    </submittedName>
</protein>
<sequence>MPLDQANRTGEGHVLAVVGGGDTSPEEALYLTKYARHVPPCPDHAIEAREDDRDDDEDEDLCIHDD</sequence>